<sequence>MTRALYLLVCTAVLGFLLLPLIVLVPLSFSSGEYLTISTRMLELRPDAFSTRWYHDFFTSDNWHRAIVNSMIVGLSTTVVATILGTIAAIGLTDRNLPFRSVVLGVVLAPMIVPVVVTAAGLYFAFSRIGLTQSLPGLVVAHTILAVPMVVMTVMATLSNFDRDLIKASHSLAASPFTTFMKITLPLILPGVVSGAVFAFATSLDEVVTTIFLAGVDQRTIPLQMWGGIREELSPTILAAATVLTVISVLLLLTVQFLRARGIRAQASLAA</sequence>
<dbReference type="GO" id="GO:0055085">
    <property type="term" value="P:transmembrane transport"/>
    <property type="evidence" value="ECO:0007669"/>
    <property type="project" value="InterPro"/>
</dbReference>
<evidence type="ECO:0000256" key="7">
    <source>
        <dbReference type="ARBA" id="ARBA00023136"/>
    </source>
</evidence>
<dbReference type="RefSeq" id="WP_073430567.1">
    <property type="nucleotide sequence ID" value="NZ_CADFGY010000027.1"/>
</dbReference>
<feature type="transmembrane region" description="Helical" evidence="8">
    <location>
        <begin position="179"/>
        <end position="201"/>
    </location>
</feature>
<evidence type="ECO:0000259" key="9">
    <source>
        <dbReference type="PROSITE" id="PS50928"/>
    </source>
</evidence>
<evidence type="ECO:0000256" key="8">
    <source>
        <dbReference type="RuleBase" id="RU363032"/>
    </source>
</evidence>
<dbReference type="GO" id="GO:0005886">
    <property type="term" value="C:plasma membrane"/>
    <property type="evidence" value="ECO:0007669"/>
    <property type="project" value="UniProtKB-SubCell"/>
</dbReference>
<accession>A0A1M6T101</accession>
<dbReference type="Pfam" id="PF00528">
    <property type="entry name" value="BPD_transp_1"/>
    <property type="match status" value="1"/>
</dbReference>
<dbReference type="STRING" id="169427.SAMN05192548_10253"/>
<dbReference type="InterPro" id="IPR035906">
    <property type="entry name" value="MetI-like_sf"/>
</dbReference>
<evidence type="ECO:0000256" key="4">
    <source>
        <dbReference type="ARBA" id="ARBA00022519"/>
    </source>
</evidence>
<evidence type="ECO:0000313" key="10">
    <source>
        <dbReference type="EMBL" id="SHK50599.1"/>
    </source>
</evidence>
<protein>
    <submittedName>
        <fullName evidence="10">Putative spermidine/putrescine transport system permease protein</fullName>
    </submittedName>
</protein>
<dbReference type="Proteomes" id="UP000184395">
    <property type="component" value="Unassembled WGS sequence"/>
</dbReference>
<name>A0A1M6T101_9BURK</name>
<dbReference type="CDD" id="cd06261">
    <property type="entry name" value="TM_PBP2"/>
    <property type="match status" value="1"/>
</dbReference>
<dbReference type="PANTHER" id="PTHR43357:SF4">
    <property type="entry name" value="INNER MEMBRANE ABC TRANSPORTER PERMEASE PROTEIN YDCV"/>
    <property type="match status" value="1"/>
</dbReference>
<keyword evidence="6 8" id="KW-1133">Transmembrane helix</keyword>
<comment type="subcellular location">
    <subcellularLocation>
        <location evidence="1">Cell inner membrane</location>
        <topology evidence="1">Multi-pass membrane protein</topology>
    </subcellularLocation>
    <subcellularLocation>
        <location evidence="8">Cell membrane</location>
        <topology evidence="8">Multi-pass membrane protein</topology>
    </subcellularLocation>
</comment>
<feature type="transmembrane region" description="Helical" evidence="8">
    <location>
        <begin position="102"/>
        <end position="126"/>
    </location>
</feature>
<keyword evidence="3" id="KW-1003">Cell membrane</keyword>
<feature type="transmembrane region" description="Helical" evidence="8">
    <location>
        <begin position="66"/>
        <end position="90"/>
    </location>
</feature>
<dbReference type="AlphaFoldDB" id="A0A1M6T101"/>
<evidence type="ECO:0000256" key="3">
    <source>
        <dbReference type="ARBA" id="ARBA00022475"/>
    </source>
</evidence>
<evidence type="ECO:0000256" key="6">
    <source>
        <dbReference type="ARBA" id="ARBA00022989"/>
    </source>
</evidence>
<dbReference type="EMBL" id="FRAB01000025">
    <property type="protein sequence ID" value="SHK50599.1"/>
    <property type="molecule type" value="Genomic_DNA"/>
</dbReference>
<keyword evidence="2 8" id="KW-0813">Transport</keyword>
<evidence type="ECO:0000256" key="2">
    <source>
        <dbReference type="ARBA" id="ARBA00022448"/>
    </source>
</evidence>
<evidence type="ECO:0000256" key="5">
    <source>
        <dbReference type="ARBA" id="ARBA00022692"/>
    </source>
</evidence>
<dbReference type="PROSITE" id="PS50928">
    <property type="entry name" value="ABC_TM1"/>
    <property type="match status" value="1"/>
</dbReference>
<organism evidence="10 11">
    <name type="scientific">Paraburkholderia terricola</name>
    <dbReference type="NCBI Taxonomy" id="169427"/>
    <lineage>
        <taxon>Bacteria</taxon>
        <taxon>Pseudomonadati</taxon>
        <taxon>Pseudomonadota</taxon>
        <taxon>Betaproteobacteria</taxon>
        <taxon>Burkholderiales</taxon>
        <taxon>Burkholderiaceae</taxon>
        <taxon>Paraburkholderia</taxon>
    </lineage>
</organism>
<dbReference type="PANTHER" id="PTHR43357">
    <property type="entry name" value="INNER MEMBRANE ABC TRANSPORTER PERMEASE PROTEIN YDCV"/>
    <property type="match status" value="1"/>
</dbReference>
<comment type="similarity">
    <text evidence="8">Belongs to the binding-protein-dependent transport system permease family.</text>
</comment>
<feature type="transmembrane region" description="Helical" evidence="8">
    <location>
        <begin position="237"/>
        <end position="258"/>
    </location>
</feature>
<proteinExistence type="inferred from homology"/>
<dbReference type="Gene3D" id="1.10.3720.10">
    <property type="entry name" value="MetI-like"/>
    <property type="match status" value="1"/>
</dbReference>
<keyword evidence="7 8" id="KW-0472">Membrane</keyword>
<gene>
    <name evidence="10" type="ORF">SAMN05192548_10253</name>
</gene>
<evidence type="ECO:0000256" key="1">
    <source>
        <dbReference type="ARBA" id="ARBA00004429"/>
    </source>
</evidence>
<keyword evidence="5 8" id="KW-0812">Transmembrane</keyword>
<dbReference type="InterPro" id="IPR000515">
    <property type="entry name" value="MetI-like"/>
</dbReference>
<evidence type="ECO:0000313" key="11">
    <source>
        <dbReference type="Proteomes" id="UP000184395"/>
    </source>
</evidence>
<feature type="transmembrane region" description="Helical" evidence="8">
    <location>
        <begin position="138"/>
        <end position="158"/>
    </location>
</feature>
<reference evidence="10 11" key="1">
    <citation type="submission" date="2016-11" db="EMBL/GenBank/DDBJ databases">
        <authorList>
            <person name="Jaros S."/>
            <person name="Januszkiewicz K."/>
            <person name="Wedrychowicz H."/>
        </authorList>
    </citation>
    <scope>NUCLEOTIDE SEQUENCE [LARGE SCALE GENOMIC DNA]</scope>
    <source>
        <strain evidence="10 11">LMG 20594</strain>
    </source>
</reference>
<keyword evidence="4" id="KW-0997">Cell inner membrane</keyword>
<dbReference type="SUPFAM" id="SSF161098">
    <property type="entry name" value="MetI-like"/>
    <property type="match status" value="1"/>
</dbReference>
<dbReference type="OrthoDB" id="9815533at2"/>
<feature type="domain" description="ABC transmembrane type-1" evidence="9">
    <location>
        <begin position="67"/>
        <end position="255"/>
    </location>
</feature>